<evidence type="ECO:0000313" key="9">
    <source>
        <dbReference type="Proteomes" id="UP000371041"/>
    </source>
</evidence>
<evidence type="ECO:0000259" key="7">
    <source>
        <dbReference type="Pfam" id="PF12823"/>
    </source>
</evidence>
<feature type="domain" description="DUF3817" evidence="7">
    <location>
        <begin position="8"/>
        <end position="93"/>
    </location>
</feature>
<dbReference type="InterPro" id="IPR023845">
    <property type="entry name" value="DUF3817_TM"/>
</dbReference>
<keyword evidence="9" id="KW-1185">Reference proteome</keyword>
<dbReference type="RefSeq" id="WP_154077718.1">
    <property type="nucleotide sequence ID" value="NZ_CP045929.1"/>
</dbReference>
<dbReference type="AlphaFoldDB" id="A0A5Q3Q9J9"/>
<dbReference type="PANTHER" id="PTHR40077:SF1">
    <property type="entry name" value="MEMBRANE PROTEIN"/>
    <property type="match status" value="1"/>
</dbReference>
<feature type="transmembrane region" description="Helical" evidence="6">
    <location>
        <begin position="66"/>
        <end position="87"/>
    </location>
</feature>
<evidence type="ECO:0000256" key="2">
    <source>
        <dbReference type="ARBA" id="ARBA00022475"/>
    </source>
</evidence>
<feature type="transmembrane region" description="Helical" evidence="6">
    <location>
        <begin position="12"/>
        <end position="29"/>
    </location>
</feature>
<gene>
    <name evidence="8" type="ORF">GIY23_17905</name>
</gene>
<evidence type="ECO:0000256" key="3">
    <source>
        <dbReference type="ARBA" id="ARBA00022692"/>
    </source>
</evidence>
<comment type="subcellular location">
    <subcellularLocation>
        <location evidence="1">Cell membrane</location>
        <topology evidence="1">Multi-pass membrane protein</topology>
    </subcellularLocation>
</comment>
<accession>A0A5Q3Q9J9</accession>
<dbReference type="Pfam" id="PF12823">
    <property type="entry name" value="DUF3817"/>
    <property type="match status" value="1"/>
</dbReference>
<dbReference type="KEGG" id="sace:GIY23_17905"/>
<dbReference type="Proteomes" id="UP000371041">
    <property type="component" value="Chromosome"/>
</dbReference>
<feature type="transmembrane region" description="Helical" evidence="6">
    <location>
        <begin position="41"/>
        <end position="60"/>
    </location>
</feature>
<evidence type="ECO:0000256" key="6">
    <source>
        <dbReference type="SAM" id="Phobius"/>
    </source>
</evidence>
<dbReference type="PANTHER" id="PTHR40077">
    <property type="entry name" value="MEMBRANE PROTEIN-RELATED"/>
    <property type="match status" value="1"/>
</dbReference>
<dbReference type="NCBIfam" id="TIGR03954">
    <property type="entry name" value="integ_memb_HG"/>
    <property type="match status" value="1"/>
</dbReference>
<keyword evidence="2" id="KW-1003">Cell membrane</keyword>
<evidence type="ECO:0000256" key="5">
    <source>
        <dbReference type="ARBA" id="ARBA00023136"/>
    </source>
</evidence>
<reference evidence="9" key="1">
    <citation type="submission" date="2019-11" db="EMBL/GenBank/DDBJ databases">
        <title>The complete genome sequence of Saccharopolyspora sp. E2A.</title>
        <authorList>
            <person name="Zhang G."/>
        </authorList>
    </citation>
    <scope>NUCLEOTIDE SEQUENCE [LARGE SCALE GENOMIC DNA]</scope>
    <source>
        <strain evidence="9">E2A</strain>
    </source>
</reference>
<keyword evidence="4 6" id="KW-1133">Transmembrane helix</keyword>
<proteinExistence type="predicted"/>
<sequence length="115" mass="13048">MPRTYGEWFRVAAVAEALSWAGLLVAMAFKYGLDMPLGVTIFGWIHGAVFTAYLVTTFVVFSPLRWSFGVLVLAGLASIPPLVTVWFERWARRRGLLEVRDADEPTFWQRVRALN</sequence>
<dbReference type="GO" id="GO:0005886">
    <property type="term" value="C:plasma membrane"/>
    <property type="evidence" value="ECO:0007669"/>
    <property type="project" value="UniProtKB-SubCell"/>
</dbReference>
<evidence type="ECO:0000256" key="4">
    <source>
        <dbReference type="ARBA" id="ARBA00022989"/>
    </source>
</evidence>
<evidence type="ECO:0000256" key="1">
    <source>
        <dbReference type="ARBA" id="ARBA00004651"/>
    </source>
</evidence>
<protein>
    <submittedName>
        <fullName evidence="8">DUF3817 domain-containing protein</fullName>
    </submittedName>
</protein>
<organism evidence="8 9">
    <name type="scientific">Allosaccharopolyspora coralli</name>
    <dbReference type="NCBI Taxonomy" id="2665642"/>
    <lineage>
        <taxon>Bacteria</taxon>
        <taxon>Bacillati</taxon>
        <taxon>Actinomycetota</taxon>
        <taxon>Actinomycetes</taxon>
        <taxon>Pseudonocardiales</taxon>
        <taxon>Pseudonocardiaceae</taxon>
        <taxon>Allosaccharopolyspora</taxon>
    </lineage>
</organism>
<name>A0A5Q3Q9J9_9PSEU</name>
<evidence type="ECO:0000313" key="8">
    <source>
        <dbReference type="EMBL" id="QGK71142.1"/>
    </source>
</evidence>
<keyword evidence="5 6" id="KW-0472">Membrane</keyword>
<dbReference type="EMBL" id="CP045929">
    <property type="protein sequence ID" value="QGK71142.1"/>
    <property type="molecule type" value="Genomic_DNA"/>
</dbReference>
<keyword evidence="3 6" id="KW-0812">Transmembrane</keyword>